<organism evidence="3 4">
    <name type="scientific">Micromonospora acroterricola</name>
    <dbReference type="NCBI Taxonomy" id="2202421"/>
    <lineage>
        <taxon>Bacteria</taxon>
        <taxon>Bacillati</taxon>
        <taxon>Actinomycetota</taxon>
        <taxon>Actinomycetes</taxon>
        <taxon>Micromonosporales</taxon>
        <taxon>Micromonosporaceae</taxon>
        <taxon>Micromonospora</taxon>
    </lineage>
</organism>
<sequence>MSTDPTAPLPESEPETQAHPPIDPWAAAPVTPPTTPFPATPFPGSPVPSAGQFAQFSGPPAQVSPPPTAPFTGSPAQFSGPPASFSGPSGPFAGPPVPFSAPPAQFSAPPAPFSGPPAQAAGAWPAVGPYPPMPAHPVPAGLATAGPEVVAVQIAEITVSPPVIRTPAGVLPLAGASWHVTDHWQREEKVATWALVCAILGFFCLTFFSLFFLLIKETRHYGTVQVTVTSGAQQYVARIPVSDQGQVQHINNQVNYARSLSGR</sequence>
<evidence type="ECO:0000313" key="3">
    <source>
        <dbReference type="EMBL" id="PWR10102.1"/>
    </source>
</evidence>
<dbReference type="OrthoDB" id="5111891at2"/>
<protein>
    <submittedName>
        <fullName evidence="3">Uncharacterized protein</fullName>
    </submittedName>
</protein>
<evidence type="ECO:0000256" key="2">
    <source>
        <dbReference type="SAM" id="Phobius"/>
    </source>
</evidence>
<gene>
    <name evidence="3" type="ORF">DKT68_10080</name>
</gene>
<name>A0A317D724_9ACTN</name>
<accession>A0A317D724</accession>
<keyword evidence="2" id="KW-0812">Transmembrane</keyword>
<feature type="compositionally biased region" description="Low complexity" evidence="1">
    <location>
        <begin position="77"/>
        <end position="92"/>
    </location>
</feature>
<reference evidence="3 4" key="1">
    <citation type="submission" date="2018-05" db="EMBL/GenBank/DDBJ databases">
        <title>Micromonospora atacamensis sp. nov., a novel actinobacteria isolated from high altitude Atacama Desert soil.</title>
        <authorList>
            <person name="Carro L."/>
            <person name="Golinska P."/>
            <person name="Klenk H.-P."/>
            <person name="Goodfellow M."/>
        </authorList>
    </citation>
    <scope>NUCLEOTIDE SEQUENCE [LARGE SCALE GENOMIC DNA]</scope>
    <source>
        <strain evidence="3 4">5R2A7</strain>
    </source>
</reference>
<dbReference type="RefSeq" id="WP_109817158.1">
    <property type="nucleotide sequence ID" value="NZ_QGKR01000163.1"/>
</dbReference>
<dbReference type="Proteomes" id="UP000245410">
    <property type="component" value="Unassembled WGS sequence"/>
</dbReference>
<proteinExistence type="predicted"/>
<evidence type="ECO:0000256" key="1">
    <source>
        <dbReference type="SAM" id="MobiDB-lite"/>
    </source>
</evidence>
<keyword evidence="4" id="KW-1185">Reference proteome</keyword>
<feature type="region of interest" description="Disordered" evidence="1">
    <location>
        <begin position="1"/>
        <end position="103"/>
    </location>
</feature>
<keyword evidence="2" id="KW-0472">Membrane</keyword>
<dbReference type="EMBL" id="QGKR01000163">
    <property type="protein sequence ID" value="PWR10102.1"/>
    <property type="molecule type" value="Genomic_DNA"/>
</dbReference>
<feature type="transmembrane region" description="Helical" evidence="2">
    <location>
        <begin position="193"/>
        <end position="215"/>
    </location>
</feature>
<comment type="caution">
    <text evidence="3">The sequence shown here is derived from an EMBL/GenBank/DDBJ whole genome shotgun (WGS) entry which is preliminary data.</text>
</comment>
<feature type="compositionally biased region" description="Pro residues" evidence="1">
    <location>
        <begin position="30"/>
        <end position="46"/>
    </location>
</feature>
<evidence type="ECO:0000313" key="4">
    <source>
        <dbReference type="Proteomes" id="UP000245410"/>
    </source>
</evidence>
<dbReference type="AlphaFoldDB" id="A0A317D724"/>
<keyword evidence="2" id="KW-1133">Transmembrane helix</keyword>